<comment type="caution">
    <text evidence="1">The sequence shown here is derived from an EMBL/GenBank/DDBJ whole genome shotgun (WGS) entry which is preliminary data.</text>
</comment>
<dbReference type="EMBL" id="JACSQN010000004">
    <property type="protein sequence ID" value="MBD7984159.1"/>
    <property type="molecule type" value="Genomic_DNA"/>
</dbReference>
<reference evidence="1 2" key="1">
    <citation type="submission" date="2020-08" db="EMBL/GenBank/DDBJ databases">
        <title>A Genomic Blueprint of the Chicken Gut Microbiome.</title>
        <authorList>
            <person name="Gilroy R."/>
            <person name="Ravi A."/>
            <person name="Getino M."/>
            <person name="Pursley I."/>
            <person name="Horton D.L."/>
            <person name="Alikhan N.-F."/>
            <person name="Baker D."/>
            <person name="Gharbi K."/>
            <person name="Hall N."/>
            <person name="Watson M."/>
            <person name="Adriaenssens E.M."/>
            <person name="Foster-Nyarko E."/>
            <person name="Jarju S."/>
            <person name="Secka A."/>
            <person name="Antonio M."/>
            <person name="Oren A."/>
            <person name="Chaudhuri R."/>
            <person name="La Ragione R.M."/>
            <person name="Hildebrand F."/>
            <person name="Pallen M.J."/>
        </authorList>
    </citation>
    <scope>NUCLEOTIDE SEQUENCE [LARGE SCALE GENOMIC DNA]</scope>
    <source>
        <strain evidence="1 2">Sa2YVA2</strain>
    </source>
</reference>
<gene>
    <name evidence="1" type="ORF">H9649_06170</name>
</gene>
<keyword evidence="2" id="KW-1185">Reference proteome</keyword>
<protein>
    <submittedName>
        <fullName evidence="1">DUF4317 domain-containing protein</fullName>
    </submittedName>
</protein>
<name>A0ABR8U7Z0_9BACL</name>
<dbReference type="RefSeq" id="WP_191693846.1">
    <property type="nucleotide sequence ID" value="NZ_JACSQN010000004.1"/>
</dbReference>
<sequence length="400" mass="45881">MNKRDIADIRKHFKAGTDLLKINTIYNVYIQAESSEIFHEVSQPFALLDEEQQDLFFTNFKKVLGGKLGVKLFEVKFVRQSEEEDDNDEHAQKLLYDGLQTDDIGKWREDMQRMALKMVQDFHYEKDLVITFIRGNYYKPTKRSKDETDSAIRDEVYSTPFILCSMNQTDLPKRSLVFDFNEKEFKSSLTLDPIVNTTSPVGGFLFPCFTDNAADVNHILYAAGKTNKPDHRFIEDVLNGEEIMTAEDNKTVFEEIVKEVMGEEVDSRTLAGVYDEIHNMLMVEEDNKDEADAIPLLDTKEVERVLKAGGVKEVSTEKVERAFQKILEDKTYEMNANDVIPSFTSKSIKISTKVADISINPADLRYVRQVTVDGRLCLLIEVEEDAMVEGFKLISEELLK</sequence>
<dbReference type="Proteomes" id="UP000626786">
    <property type="component" value="Unassembled WGS sequence"/>
</dbReference>
<dbReference type="InterPro" id="IPR025466">
    <property type="entry name" value="DUF4317"/>
</dbReference>
<evidence type="ECO:0000313" key="1">
    <source>
        <dbReference type="EMBL" id="MBD7984159.1"/>
    </source>
</evidence>
<dbReference type="Pfam" id="PF14199">
    <property type="entry name" value="DUF4317"/>
    <property type="match status" value="1"/>
</dbReference>
<accession>A0ABR8U7Z0</accession>
<evidence type="ECO:0000313" key="2">
    <source>
        <dbReference type="Proteomes" id="UP000626786"/>
    </source>
</evidence>
<proteinExistence type="predicted"/>
<organism evidence="1 2">
    <name type="scientific">Sporosarcina quadrami</name>
    <dbReference type="NCBI Taxonomy" id="2762234"/>
    <lineage>
        <taxon>Bacteria</taxon>
        <taxon>Bacillati</taxon>
        <taxon>Bacillota</taxon>
        <taxon>Bacilli</taxon>
        <taxon>Bacillales</taxon>
        <taxon>Caryophanaceae</taxon>
        <taxon>Sporosarcina</taxon>
    </lineage>
</organism>